<evidence type="ECO:0000259" key="2">
    <source>
        <dbReference type="PROSITE" id="PS50883"/>
    </source>
</evidence>
<dbReference type="PANTHER" id="PTHR33121">
    <property type="entry name" value="CYCLIC DI-GMP PHOSPHODIESTERASE PDEF"/>
    <property type="match status" value="1"/>
</dbReference>
<dbReference type="Pfam" id="PF01590">
    <property type="entry name" value="GAF"/>
    <property type="match status" value="1"/>
</dbReference>
<dbReference type="SUPFAM" id="SSF55781">
    <property type="entry name" value="GAF domain-like"/>
    <property type="match status" value="1"/>
</dbReference>
<dbReference type="SMART" id="SM00065">
    <property type="entry name" value="GAF"/>
    <property type="match status" value="1"/>
</dbReference>
<gene>
    <name evidence="3" type="ORF">RHODO2019_17890</name>
</gene>
<dbReference type="Pfam" id="PF00563">
    <property type="entry name" value="EAL"/>
    <property type="match status" value="1"/>
</dbReference>
<protein>
    <submittedName>
        <fullName evidence="3">EAL domain-containing protein</fullName>
    </submittedName>
</protein>
<evidence type="ECO:0000313" key="3">
    <source>
        <dbReference type="EMBL" id="UZJ24939.1"/>
    </source>
</evidence>
<feature type="domain" description="EAL" evidence="2">
    <location>
        <begin position="177"/>
        <end position="429"/>
    </location>
</feature>
<dbReference type="Gene3D" id="3.30.450.40">
    <property type="match status" value="1"/>
</dbReference>
<dbReference type="InterPro" id="IPR001633">
    <property type="entry name" value="EAL_dom"/>
</dbReference>
<dbReference type="Gene3D" id="3.20.20.450">
    <property type="entry name" value="EAL domain"/>
    <property type="match status" value="1"/>
</dbReference>
<sequence>MQFTDRRPTPASGATRHPDRRHTSATHYVDLDLAALGALRTTVELARRMLGFPVAQLNILDAFRMHTLVELGTDRVAPRSDGRGEGLCDGVVRTGVPRVVRDVVAEHPDHPTATSGFRSYVGVPVQGREGLTVGGLCLIDSRPREITPTMVEQLAEFASIVEDQLDLARRRHDGALVGVDPAVLAAAVDGGEVLPWYQPLVDLHTGAILGFEALARWQHPRLGTVSPASFIPVAEDSDLVIDLDLAVLRRAMHDLAGWRRTRPELRLSVNLSAKHLTAQESVVRLREAAAVAGVPPHQVDLEITETAAVAASSRSVDVLAQLREHGFRVVLDDFGTGWSSLEHLLRLPVDGLKIDRGLTASLGQRNADAVVRAVTGMSRDMGLTTVIEGVESADAACRARALGCTVGQGYLWSAAVPAAHVPALLALEDAPGYSPPSPAPTVRAVAG</sequence>
<dbReference type="Proteomes" id="UP001164965">
    <property type="component" value="Chromosome"/>
</dbReference>
<accession>A0ABY6NZU4</accession>
<dbReference type="SUPFAM" id="SSF141868">
    <property type="entry name" value="EAL domain-like"/>
    <property type="match status" value="1"/>
</dbReference>
<dbReference type="InterPro" id="IPR050706">
    <property type="entry name" value="Cyclic-di-GMP_PDE-like"/>
</dbReference>
<dbReference type="EMBL" id="CP110615">
    <property type="protein sequence ID" value="UZJ24939.1"/>
    <property type="molecule type" value="Genomic_DNA"/>
</dbReference>
<evidence type="ECO:0000313" key="4">
    <source>
        <dbReference type="Proteomes" id="UP001164965"/>
    </source>
</evidence>
<dbReference type="InterPro" id="IPR003018">
    <property type="entry name" value="GAF"/>
</dbReference>
<dbReference type="InterPro" id="IPR035919">
    <property type="entry name" value="EAL_sf"/>
</dbReference>
<evidence type="ECO:0000256" key="1">
    <source>
        <dbReference type="SAM" id="MobiDB-lite"/>
    </source>
</evidence>
<dbReference type="PROSITE" id="PS50883">
    <property type="entry name" value="EAL"/>
    <property type="match status" value="1"/>
</dbReference>
<dbReference type="SMART" id="SM00052">
    <property type="entry name" value="EAL"/>
    <property type="match status" value="1"/>
</dbReference>
<keyword evidence="4" id="KW-1185">Reference proteome</keyword>
<organism evidence="3 4">
    <name type="scientific">Rhodococcus antarcticus</name>
    <dbReference type="NCBI Taxonomy" id="2987751"/>
    <lineage>
        <taxon>Bacteria</taxon>
        <taxon>Bacillati</taxon>
        <taxon>Actinomycetota</taxon>
        <taxon>Actinomycetes</taxon>
        <taxon>Mycobacteriales</taxon>
        <taxon>Nocardiaceae</taxon>
        <taxon>Rhodococcus</taxon>
    </lineage>
</organism>
<dbReference type="InterPro" id="IPR029016">
    <property type="entry name" value="GAF-like_dom_sf"/>
</dbReference>
<name>A0ABY6NZU4_9NOCA</name>
<dbReference type="RefSeq" id="WP_265383045.1">
    <property type="nucleotide sequence ID" value="NZ_CP110615.1"/>
</dbReference>
<dbReference type="PANTHER" id="PTHR33121:SF70">
    <property type="entry name" value="SIGNALING PROTEIN YKOW"/>
    <property type="match status" value="1"/>
</dbReference>
<feature type="region of interest" description="Disordered" evidence="1">
    <location>
        <begin position="1"/>
        <end position="23"/>
    </location>
</feature>
<proteinExistence type="predicted"/>
<dbReference type="CDD" id="cd01948">
    <property type="entry name" value="EAL"/>
    <property type="match status" value="1"/>
</dbReference>
<reference evidence="3" key="1">
    <citation type="submission" date="2022-10" db="EMBL/GenBank/DDBJ databases">
        <title>Rhodococcus sp.75.</title>
        <authorList>
            <person name="Sun M."/>
        </authorList>
    </citation>
    <scope>NUCLEOTIDE SEQUENCE</scope>
    <source>
        <strain evidence="3">75</strain>
    </source>
</reference>